<reference evidence="1" key="2">
    <citation type="submission" date="2020-05" db="UniProtKB">
        <authorList>
            <consortium name="EnsemblMetazoa"/>
        </authorList>
    </citation>
    <scope>IDENTIFICATION</scope>
    <source>
        <strain evidence="1">IAEA</strain>
    </source>
</reference>
<dbReference type="EnsemblMetazoa" id="GPAI009520-RA">
    <property type="protein sequence ID" value="GPAI009520-PA"/>
    <property type="gene ID" value="GPAI009520"/>
</dbReference>
<evidence type="ECO:0000313" key="2">
    <source>
        <dbReference type="Proteomes" id="UP000092445"/>
    </source>
</evidence>
<evidence type="ECO:0000313" key="1">
    <source>
        <dbReference type="EnsemblMetazoa" id="GPAI009520-PA"/>
    </source>
</evidence>
<reference evidence="2" key="1">
    <citation type="submission" date="2014-03" db="EMBL/GenBank/DDBJ databases">
        <authorList>
            <person name="Aksoy S."/>
            <person name="Warren W."/>
            <person name="Wilson R.K."/>
        </authorList>
    </citation>
    <scope>NUCLEOTIDE SEQUENCE [LARGE SCALE GENOMIC DNA]</scope>
    <source>
        <strain evidence="2">IAEA</strain>
    </source>
</reference>
<sequence length="200" mass="22476">MVKSSWLYSLRKEELTDICGALALDTKDTVEDMRKAVTTLIATPDSATDMKVKLMELKTMYATKTLHLPEGTGQVVSDTRKSQFRLERPWIKFANGPYATMAESGEERYQHSKNILDLHAQNTGGEGDLRRAWLDSNSTACNMRKLVIVLACAKEPTTNVLNTCRKSTCLIHHYYNFRAAGHALVAAHAIHDQPFHTLRP</sequence>
<accession>A0A1A9ZBF8</accession>
<keyword evidence="2" id="KW-1185">Reference proteome</keyword>
<dbReference type="Proteomes" id="UP000092445">
    <property type="component" value="Unassembled WGS sequence"/>
</dbReference>
<name>A0A1A9ZBF8_GLOPL</name>
<organism evidence="1 2">
    <name type="scientific">Glossina pallidipes</name>
    <name type="common">Tsetse fly</name>
    <dbReference type="NCBI Taxonomy" id="7398"/>
    <lineage>
        <taxon>Eukaryota</taxon>
        <taxon>Metazoa</taxon>
        <taxon>Ecdysozoa</taxon>
        <taxon>Arthropoda</taxon>
        <taxon>Hexapoda</taxon>
        <taxon>Insecta</taxon>
        <taxon>Pterygota</taxon>
        <taxon>Neoptera</taxon>
        <taxon>Endopterygota</taxon>
        <taxon>Diptera</taxon>
        <taxon>Brachycera</taxon>
        <taxon>Muscomorpha</taxon>
        <taxon>Hippoboscoidea</taxon>
        <taxon>Glossinidae</taxon>
        <taxon>Glossina</taxon>
    </lineage>
</organism>
<protein>
    <submittedName>
        <fullName evidence="1">Uncharacterized protein</fullName>
    </submittedName>
</protein>
<dbReference type="AlphaFoldDB" id="A0A1A9ZBF8"/>
<dbReference type="VEuPathDB" id="VectorBase:GPAI009520"/>
<proteinExistence type="predicted"/>